<dbReference type="AlphaFoldDB" id="A0A7D5W953"/>
<proteinExistence type="predicted"/>
<organism evidence="1">
    <name type="scientific">Proteus mirabilis</name>
    <dbReference type="NCBI Taxonomy" id="584"/>
    <lineage>
        <taxon>Bacteria</taxon>
        <taxon>Pseudomonadati</taxon>
        <taxon>Pseudomonadota</taxon>
        <taxon>Gammaproteobacteria</taxon>
        <taxon>Enterobacterales</taxon>
        <taxon>Morganellaceae</taxon>
        <taxon>Proteus</taxon>
    </lineage>
</organism>
<dbReference type="RefSeq" id="WP_152964539.1">
    <property type="nucleotide sequence ID" value="NZ_AP026827.1"/>
</dbReference>
<accession>A0A7D5W953</accession>
<name>A0A7D5W953_PROMI</name>
<dbReference type="EMBL" id="CP059056">
    <property type="protein sequence ID" value="QLJ20548.1"/>
    <property type="molecule type" value="Genomic_DNA"/>
</dbReference>
<gene>
    <name evidence="1" type="ORF">HZ283_06895</name>
</gene>
<evidence type="ECO:0000313" key="1">
    <source>
        <dbReference type="EMBL" id="QLJ20548.1"/>
    </source>
</evidence>
<sequence length="46" mass="5488">MKLTSFLKSGIYLLLKVGFREKEVYSIFSKEDLGQKYFFNNANKYE</sequence>
<protein>
    <submittedName>
        <fullName evidence="1">Uncharacterized protein</fullName>
    </submittedName>
</protein>
<reference evidence="1" key="1">
    <citation type="submission" date="2020-07" db="EMBL/GenBank/DDBJ databases">
        <title>Hypervirulent multi-drug resistant Proteus mirabilis strain with mosaic plasmid.</title>
        <authorList>
            <person name="Shelenkov A."/>
            <person name="Mikhaylova Y.V."/>
            <person name="Yanushevich Y.G."/>
            <person name="Petrova L."/>
            <person name="Fomina V."/>
            <person name="Zamyatin M."/>
            <person name="Shagin D."/>
        </authorList>
    </citation>
    <scope>NUCLEOTIDE SEQUENCE</scope>
    <source>
        <strain evidence="1">CriePir89</strain>
    </source>
</reference>